<dbReference type="Proteomes" id="UP000321331">
    <property type="component" value="Unassembled WGS sequence"/>
</dbReference>
<evidence type="ECO:0000313" key="2">
    <source>
        <dbReference type="EMBL" id="TXC00470.1"/>
    </source>
</evidence>
<name>A0A5C6SPX2_FUSOC</name>
<proteinExistence type="predicted"/>
<comment type="caution">
    <text evidence="2">The sequence shown here is derived from an EMBL/GenBank/DDBJ whole genome shotgun (WGS) entry which is preliminary data.</text>
</comment>
<gene>
    <name evidence="2" type="ORF">FocTR4_00013719</name>
</gene>
<feature type="compositionally biased region" description="Basic residues" evidence="1">
    <location>
        <begin position="16"/>
        <end position="32"/>
    </location>
</feature>
<evidence type="ECO:0000256" key="1">
    <source>
        <dbReference type="SAM" id="MobiDB-lite"/>
    </source>
</evidence>
<accession>A0A5C6SPX2</accession>
<reference evidence="2 3" key="1">
    <citation type="submission" date="2019-07" db="EMBL/GenBank/DDBJ databases">
        <title>The First High-Quality Draft Genome Sequence of the Causal Agent of the Current Panama Disease Epidemic.</title>
        <authorList>
            <person name="Warmington R.J."/>
            <person name="Kay W."/>
            <person name="Jeffries A."/>
            <person name="Bebber D."/>
            <person name="Moore K."/>
            <person name="Studholme D.J."/>
        </authorList>
    </citation>
    <scope>NUCLEOTIDE SEQUENCE [LARGE SCALE GENOMIC DNA]</scope>
    <source>
        <strain evidence="2 3">TR4</strain>
    </source>
</reference>
<sequence length="143" mass="16304">MFLHRGQLLRGARSVTHARPKSRHRPHYHLPHQLHSTQARGPGRNKVPRSKTTFGKIIWISVGALAWGQVVISYMYEPLRDNGVFTNIAQSTIFRAIPAKLAHTTEREESELYQPITGDKEIRLLILEPGAHEDALKCQLVKR</sequence>
<organism evidence="2 3">
    <name type="scientific">Fusarium oxysporum f. sp. cubense</name>
    <dbReference type="NCBI Taxonomy" id="61366"/>
    <lineage>
        <taxon>Eukaryota</taxon>
        <taxon>Fungi</taxon>
        <taxon>Dikarya</taxon>
        <taxon>Ascomycota</taxon>
        <taxon>Pezizomycotina</taxon>
        <taxon>Sordariomycetes</taxon>
        <taxon>Hypocreomycetidae</taxon>
        <taxon>Hypocreales</taxon>
        <taxon>Nectriaceae</taxon>
        <taxon>Fusarium</taxon>
        <taxon>Fusarium oxysporum species complex</taxon>
    </lineage>
</organism>
<dbReference type="EMBL" id="VMNF01000011">
    <property type="protein sequence ID" value="TXC00470.1"/>
    <property type="molecule type" value="Genomic_DNA"/>
</dbReference>
<protein>
    <submittedName>
        <fullName evidence="2">Uncharacterized protein</fullName>
    </submittedName>
</protein>
<dbReference type="AlphaFoldDB" id="A0A5C6SPX2"/>
<feature type="region of interest" description="Disordered" evidence="1">
    <location>
        <begin position="1"/>
        <end position="47"/>
    </location>
</feature>
<evidence type="ECO:0000313" key="3">
    <source>
        <dbReference type="Proteomes" id="UP000321331"/>
    </source>
</evidence>